<protein>
    <submittedName>
        <fullName evidence="7">MFS transporter</fullName>
    </submittedName>
</protein>
<feature type="transmembrane region" description="Helical" evidence="5">
    <location>
        <begin position="414"/>
        <end position="437"/>
    </location>
</feature>
<feature type="transmembrane region" description="Helical" evidence="5">
    <location>
        <begin position="289"/>
        <end position="309"/>
    </location>
</feature>
<feature type="transmembrane region" description="Helical" evidence="5">
    <location>
        <begin position="256"/>
        <end position="277"/>
    </location>
</feature>
<accession>A0ABW4SY69</accession>
<feature type="transmembrane region" description="Helical" evidence="5">
    <location>
        <begin position="190"/>
        <end position="209"/>
    </location>
</feature>
<evidence type="ECO:0000256" key="4">
    <source>
        <dbReference type="ARBA" id="ARBA00023136"/>
    </source>
</evidence>
<keyword evidence="3 5" id="KW-1133">Transmembrane helix</keyword>
<dbReference type="PROSITE" id="PS50850">
    <property type="entry name" value="MFS"/>
    <property type="match status" value="1"/>
</dbReference>
<comment type="caution">
    <text evidence="7">The sequence shown here is derived from an EMBL/GenBank/DDBJ whole genome shotgun (WGS) entry which is preliminary data.</text>
</comment>
<feature type="transmembrane region" description="Helical" evidence="5">
    <location>
        <begin position="321"/>
        <end position="340"/>
    </location>
</feature>
<keyword evidence="4 5" id="KW-0472">Membrane</keyword>
<dbReference type="PRINTS" id="PR01036">
    <property type="entry name" value="TCRTETB"/>
</dbReference>
<dbReference type="Gene3D" id="1.20.1250.20">
    <property type="entry name" value="MFS general substrate transporter like domains"/>
    <property type="match status" value="1"/>
</dbReference>
<evidence type="ECO:0000256" key="5">
    <source>
        <dbReference type="SAM" id="Phobius"/>
    </source>
</evidence>
<dbReference type="PANTHER" id="PTHR42718">
    <property type="entry name" value="MAJOR FACILITATOR SUPERFAMILY MULTIDRUG TRANSPORTER MFSC"/>
    <property type="match status" value="1"/>
</dbReference>
<comment type="subcellular location">
    <subcellularLocation>
        <location evidence="1">Cell membrane</location>
        <topology evidence="1">Multi-pass membrane protein</topology>
    </subcellularLocation>
</comment>
<dbReference type="InterPro" id="IPR036259">
    <property type="entry name" value="MFS_trans_sf"/>
</dbReference>
<dbReference type="InterPro" id="IPR011701">
    <property type="entry name" value="MFS"/>
</dbReference>
<feature type="transmembrane region" description="Helical" evidence="5">
    <location>
        <begin position="215"/>
        <end position="236"/>
    </location>
</feature>
<dbReference type="Proteomes" id="UP001597368">
    <property type="component" value="Unassembled WGS sequence"/>
</dbReference>
<name>A0ABW4SY69_9ACTN</name>
<keyword evidence="2 5" id="KW-0812">Transmembrane</keyword>
<feature type="transmembrane region" description="Helical" evidence="5">
    <location>
        <begin position="158"/>
        <end position="178"/>
    </location>
</feature>
<feature type="transmembrane region" description="Helical" evidence="5">
    <location>
        <begin position="99"/>
        <end position="119"/>
    </location>
</feature>
<sequence length="452" mass="44990">MNRLTVAASAPLLVLTNYTAPMVTLPDTAMALGAGPTGPVWILSAIALGLSSLLLVAGGLADDYGRKRTLVAGTAVLAVASVVAATAPNVPVFVAARLVQGAASAAVLAASLGIVGHAFPSGAPRLRATAVYGAMMGLGTAVGPLLSGLLAVLTSWRAIYWVVAVAALALTVAAAVTLEESRAAQRRRIDLPGVLLLTLGVAALVAGVTEGRMGWARPIVAVAFAVSALLLVAFAVAEHRSREPLLDLALFRRPRFLVATGGALVVGAAVIGLLSYLPTVLQAAHGMTPLSTALLFGAWSGTSFVSSLAVGRVRLGASSRLSLGLVLSAVGFAGLLGVVADFSLPLTIAGLVVSGVGSGLINSSLTHLAIESVPQHRVSMGSGANNTARYVGSSLGAAAMAAVIGAHGMEAGVLVTLIACIVLLVGTAGAVQAHLLAVPAPLHGAPLPGPRV</sequence>
<feature type="transmembrane region" description="Helical" evidence="5">
    <location>
        <begin position="68"/>
        <end position="87"/>
    </location>
</feature>
<evidence type="ECO:0000256" key="1">
    <source>
        <dbReference type="ARBA" id="ARBA00004651"/>
    </source>
</evidence>
<gene>
    <name evidence="7" type="ORF">ACFSKW_19010</name>
</gene>
<evidence type="ECO:0000259" key="6">
    <source>
        <dbReference type="PROSITE" id="PS50850"/>
    </source>
</evidence>
<reference evidence="8" key="1">
    <citation type="journal article" date="2019" name="Int. J. Syst. Evol. Microbiol.">
        <title>The Global Catalogue of Microorganisms (GCM) 10K type strain sequencing project: providing services to taxonomists for standard genome sequencing and annotation.</title>
        <authorList>
            <consortium name="The Broad Institute Genomics Platform"/>
            <consortium name="The Broad Institute Genome Sequencing Center for Infectious Disease"/>
            <person name="Wu L."/>
            <person name="Ma J."/>
        </authorList>
    </citation>
    <scope>NUCLEOTIDE SEQUENCE [LARGE SCALE GENOMIC DNA]</scope>
    <source>
        <strain evidence="8">ICMP 6774ER</strain>
    </source>
</reference>
<dbReference type="EMBL" id="JBHUFV010000033">
    <property type="protein sequence ID" value="MFD1933552.1"/>
    <property type="molecule type" value="Genomic_DNA"/>
</dbReference>
<organism evidence="7 8">
    <name type="scientific">Nonomuraea mangrovi</name>
    <dbReference type="NCBI Taxonomy" id="2316207"/>
    <lineage>
        <taxon>Bacteria</taxon>
        <taxon>Bacillati</taxon>
        <taxon>Actinomycetota</taxon>
        <taxon>Actinomycetes</taxon>
        <taxon>Streptosporangiales</taxon>
        <taxon>Streptosporangiaceae</taxon>
        <taxon>Nonomuraea</taxon>
    </lineage>
</organism>
<feature type="transmembrane region" description="Helical" evidence="5">
    <location>
        <begin position="346"/>
        <end position="370"/>
    </location>
</feature>
<feature type="domain" description="Major facilitator superfamily (MFS) profile" evidence="6">
    <location>
        <begin position="3"/>
        <end position="434"/>
    </location>
</feature>
<feature type="transmembrane region" description="Helical" evidence="5">
    <location>
        <begin position="131"/>
        <end position="152"/>
    </location>
</feature>
<evidence type="ECO:0000256" key="2">
    <source>
        <dbReference type="ARBA" id="ARBA00022692"/>
    </source>
</evidence>
<dbReference type="RefSeq" id="WP_379573591.1">
    <property type="nucleotide sequence ID" value="NZ_JBHUFV010000033.1"/>
</dbReference>
<dbReference type="CDD" id="cd17321">
    <property type="entry name" value="MFS_MMR_MDR_like"/>
    <property type="match status" value="1"/>
</dbReference>
<proteinExistence type="predicted"/>
<dbReference type="Pfam" id="PF07690">
    <property type="entry name" value="MFS_1"/>
    <property type="match status" value="1"/>
</dbReference>
<dbReference type="InterPro" id="IPR020846">
    <property type="entry name" value="MFS_dom"/>
</dbReference>
<feature type="transmembrane region" description="Helical" evidence="5">
    <location>
        <begin position="41"/>
        <end position="61"/>
    </location>
</feature>
<dbReference type="Gene3D" id="1.20.1720.10">
    <property type="entry name" value="Multidrug resistance protein D"/>
    <property type="match status" value="1"/>
</dbReference>
<evidence type="ECO:0000313" key="7">
    <source>
        <dbReference type="EMBL" id="MFD1933552.1"/>
    </source>
</evidence>
<evidence type="ECO:0000256" key="3">
    <source>
        <dbReference type="ARBA" id="ARBA00022989"/>
    </source>
</evidence>
<dbReference type="PANTHER" id="PTHR42718:SF49">
    <property type="entry name" value="EXPORT PROTEIN"/>
    <property type="match status" value="1"/>
</dbReference>
<evidence type="ECO:0000313" key="8">
    <source>
        <dbReference type="Proteomes" id="UP001597368"/>
    </source>
</evidence>
<dbReference type="SUPFAM" id="SSF103473">
    <property type="entry name" value="MFS general substrate transporter"/>
    <property type="match status" value="1"/>
</dbReference>
<keyword evidence="8" id="KW-1185">Reference proteome</keyword>